<dbReference type="Gene3D" id="1.10.10.60">
    <property type="entry name" value="Homeodomain-like"/>
    <property type="match status" value="1"/>
</dbReference>
<dbReference type="EMBL" id="AJWN02000094">
    <property type="protein sequence ID" value="OEE58450.1"/>
    <property type="molecule type" value="Genomic_DNA"/>
</dbReference>
<keyword evidence="3" id="KW-0804">Transcription</keyword>
<dbReference type="InterPro" id="IPR018060">
    <property type="entry name" value="HTH_AraC"/>
</dbReference>
<reference evidence="5 6" key="1">
    <citation type="journal article" date="2012" name="Science">
        <title>Ecological populations of bacteria act as socially cohesive units of antibiotic production and resistance.</title>
        <authorList>
            <person name="Cordero O.X."/>
            <person name="Wildschutte H."/>
            <person name="Kirkup B."/>
            <person name="Proehl S."/>
            <person name="Ngo L."/>
            <person name="Hussain F."/>
            <person name="Le Roux F."/>
            <person name="Mincer T."/>
            <person name="Polz M.F."/>
        </authorList>
    </citation>
    <scope>NUCLEOTIDE SEQUENCE [LARGE SCALE GENOMIC DNA]</scope>
    <source>
        <strain evidence="5 6">FF-454</strain>
    </source>
</reference>
<evidence type="ECO:0000259" key="4">
    <source>
        <dbReference type="PROSITE" id="PS01124"/>
    </source>
</evidence>
<dbReference type="PANTHER" id="PTHR47894:SF4">
    <property type="entry name" value="HTH-TYPE TRANSCRIPTIONAL REGULATOR GADX"/>
    <property type="match status" value="1"/>
</dbReference>
<dbReference type="Pfam" id="PF12833">
    <property type="entry name" value="HTH_18"/>
    <property type="match status" value="1"/>
</dbReference>
<sequence length="260" mass="29478">MTMTLVQAGQFRGVTSQPLRNVLIYAPTIIWVNRGYKKLWWQDDPRHYTQEDWLVVPASHYLTFVNEPSQTTFYSRTLTFLEPPPSEWLEDLSSSAASNAVNSEPRVSVTPQLAYCFDTLYEMAEKNLAADTQRQFLHGFYAELKAAGSLHLLFPSKEGALKEQLASYLSLNPGDAHSIDTVATHFSMSPATLKRKLASEETSFRQVLTNIRMVYALSLMQKSRTQLNIALACGYQSEVRFASRFKDVFGVTPKQYVQTL</sequence>
<keyword evidence="1" id="KW-0805">Transcription regulation</keyword>
<evidence type="ECO:0000313" key="6">
    <source>
        <dbReference type="Proteomes" id="UP000095039"/>
    </source>
</evidence>
<evidence type="ECO:0000313" key="5">
    <source>
        <dbReference type="EMBL" id="OEE58450.1"/>
    </source>
</evidence>
<dbReference type="PANTHER" id="PTHR47894">
    <property type="entry name" value="HTH-TYPE TRANSCRIPTIONAL REGULATOR GADX"/>
    <property type="match status" value="1"/>
</dbReference>
<proteinExistence type="predicted"/>
<dbReference type="GO" id="GO:0005829">
    <property type="term" value="C:cytosol"/>
    <property type="evidence" value="ECO:0007669"/>
    <property type="project" value="TreeGrafter"/>
</dbReference>
<name>A0A1E5BZ14_9GAMM</name>
<dbReference type="GO" id="GO:0003700">
    <property type="term" value="F:DNA-binding transcription factor activity"/>
    <property type="evidence" value="ECO:0007669"/>
    <property type="project" value="InterPro"/>
</dbReference>
<accession>A0A1E5BZ14</accession>
<evidence type="ECO:0000256" key="3">
    <source>
        <dbReference type="ARBA" id="ARBA00023163"/>
    </source>
</evidence>
<dbReference type="SUPFAM" id="SSF46689">
    <property type="entry name" value="Homeodomain-like"/>
    <property type="match status" value="1"/>
</dbReference>
<dbReference type="PROSITE" id="PS01124">
    <property type="entry name" value="HTH_ARAC_FAMILY_2"/>
    <property type="match status" value="1"/>
</dbReference>
<dbReference type="AlphaFoldDB" id="A0A1E5BZ14"/>
<evidence type="ECO:0000256" key="1">
    <source>
        <dbReference type="ARBA" id="ARBA00023015"/>
    </source>
</evidence>
<dbReference type="InterPro" id="IPR009057">
    <property type="entry name" value="Homeodomain-like_sf"/>
</dbReference>
<keyword evidence="2" id="KW-0238">DNA-binding</keyword>
<keyword evidence="6" id="KW-1185">Reference proteome</keyword>
<feature type="domain" description="HTH araC/xylS-type" evidence="4">
    <location>
        <begin position="163"/>
        <end position="259"/>
    </location>
</feature>
<comment type="caution">
    <text evidence="5">The sequence shown here is derived from an EMBL/GenBank/DDBJ whole genome shotgun (WGS) entry which is preliminary data.</text>
</comment>
<dbReference type="SMART" id="SM00342">
    <property type="entry name" value="HTH_ARAC"/>
    <property type="match status" value="1"/>
</dbReference>
<organism evidence="5 6">
    <name type="scientific">Enterovibrio norvegicus FF-454</name>
    <dbReference type="NCBI Taxonomy" id="1185651"/>
    <lineage>
        <taxon>Bacteria</taxon>
        <taxon>Pseudomonadati</taxon>
        <taxon>Pseudomonadota</taxon>
        <taxon>Gammaproteobacteria</taxon>
        <taxon>Vibrionales</taxon>
        <taxon>Vibrionaceae</taxon>
        <taxon>Enterovibrio</taxon>
    </lineage>
</organism>
<dbReference type="Proteomes" id="UP000095039">
    <property type="component" value="Unassembled WGS sequence"/>
</dbReference>
<protein>
    <submittedName>
        <fullName evidence="5">AraC family transcriptional regulator</fullName>
    </submittedName>
</protein>
<dbReference type="RefSeq" id="WP_016959284.1">
    <property type="nucleotide sequence ID" value="NZ_AJWN02000094.1"/>
</dbReference>
<gene>
    <name evidence="5" type="ORF">A1OK_15760</name>
</gene>
<dbReference type="GO" id="GO:0000976">
    <property type="term" value="F:transcription cis-regulatory region binding"/>
    <property type="evidence" value="ECO:0007669"/>
    <property type="project" value="TreeGrafter"/>
</dbReference>
<evidence type="ECO:0000256" key="2">
    <source>
        <dbReference type="ARBA" id="ARBA00023125"/>
    </source>
</evidence>